<comment type="similarity">
    <text evidence="1 2">Belongs to the UPF0301 (AlgH) family.</text>
</comment>
<name>A0A397Q4Y6_9HYPH</name>
<evidence type="ECO:0000313" key="3">
    <source>
        <dbReference type="EMBL" id="RIA56386.1"/>
    </source>
</evidence>
<dbReference type="Pfam" id="PF02622">
    <property type="entry name" value="DUF179"/>
    <property type="match status" value="1"/>
</dbReference>
<dbReference type="PANTHER" id="PTHR30327">
    <property type="entry name" value="UNCHARACTERIZED PROTEIN YQGE"/>
    <property type="match status" value="1"/>
</dbReference>
<sequence>MTERDGEGYLSGQLLVAMPGADDSNFAGSVVYVCAHSAEGAMGIVINRPAEHLSFVDLLQQLDLIPEDRAINVPPNLEYMSVFVGGPVETGRGFVLHSADYFSADSTLAIDGSVCLTATIDILRAIAQGAGPHKSLLALGYAGWAPGQLESEIQANGWLTCPGDAELVFDPRVDEKYTLALAKLGVDPSFLVNQAGNA</sequence>
<evidence type="ECO:0000313" key="4">
    <source>
        <dbReference type="Proteomes" id="UP000266273"/>
    </source>
</evidence>
<dbReference type="SUPFAM" id="SSF143456">
    <property type="entry name" value="VC0467-like"/>
    <property type="match status" value="1"/>
</dbReference>
<evidence type="ECO:0000256" key="1">
    <source>
        <dbReference type="ARBA" id="ARBA00009600"/>
    </source>
</evidence>
<protein>
    <recommendedName>
        <fullName evidence="2">UPF0301 protein BXY53_1492</fullName>
    </recommendedName>
</protein>
<dbReference type="PANTHER" id="PTHR30327:SF1">
    <property type="entry name" value="UPF0301 PROTEIN YQGE"/>
    <property type="match status" value="1"/>
</dbReference>
<reference evidence="3 4" key="1">
    <citation type="submission" date="2018-08" db="EMBL/GenBank/DDBJ databases">
        <title>Genomic Encyclopedia of Archaeal and Bacterial Type Strains, Phase II (KMG-II): from individual species to whole genera.</title>
        <authorList>
            <person name="Goeker M."/>
        </authorList>
    </citation>
    <scope>NUCLEOTIDE SEQUENCE [LARGE SCALE GENOMIC DNA]</scope>
    <source>
        <strain evidence="3 4">DSM 5002</strain>
    </source>
</reference>
<proteinExistence type="inferred from homology"/>
<gene>
    <name evidence="3" type="ORF">BXY53_1492</name>
</gene>
<keyword evidence="4" id="KW-1185">Reference proteome</keyword>
<dbReference type="Proteomes" id="UP000266273">
    <property type="component" value="Unassembled WGS sequence"/>
</dbReference>
<dbReference type="InterPro" id="IPR003774">
    <property type="entry name" value="AlgH-like"/>
</dbReference>
<dbReference type="AlphaFoldDB" id="A0A397Q4Y6"/>
<dbReference type="OrthoDB" id="9807486at2"/>
<evidence type="ECO:0000256" key="2">
    <source>
        <dbReference type="HAMAP-Rule" id="MF_00758"/>
    </source>
</evidence>
<dbReference type="Gene3D" id="3.40.1740.10">
    <property type="entry name" value="VC0467-like"/>
    <property type="match status" value="1"/>
</dbReference>
<organism evidence="3 4">
    <name type="scientific">Dichotomicrobium thermohalophilum</name>
    <dbReference type="NCBI Taxonomy" id="933063"/>
    <lineage>
        <taxon>Bacteria</taxon>
        <taxon>Pseudomonadati</taxon>
        <taxon>Pseudomonadota</taxon>
        <taxon>Alphaproteobacteria</taxon>
        <taxon>Hyphomicrobiales</taxon>
        <taxon>Hyphomicrobiaceae</taxon>
        <taxon>Dichotomicrobium</taxon>
    </lineage>
</organism>
<dbReference type="GO" id="GO:0005829">
    <property type="term" value="C:cytosol"/>
    <property type="evidence" value="ECO:0007669"/>
    <property type="project" value="TreeGrafter"/>
</dbReference>
<comment type="caution">
    <text evidence="3">The sequence shown here is derived from an EMBL/GenBank/DDBJ whole genome shotgun (WGS) entry which is preliminary data.</text>
</comment>
<dbReference type="EMBL" id="QXDF01000001">
    <property type="protein sequence ID" value="RIA56386.1"/>
    <property type="molecule type" value="Genomic_DNA"/>
</dbReference>
<accession>A0A397Q4Y6</accession>
<dbReference type="NCBIfam" id="NF001268">
    <property type="entry name" value="PRK00228.1-4"/>
    <property type="match status" value="1"/>
</dbReference>
<dbReference type="RefSeq" id="WP_119061822.1">
    <property type="nucleotide sequence ID" value="NZ_QXDF01000001.1"/>
</dbReference>
<dbReference type="HAMAP" id="MF_00758">
    <property type="entry name" value="UPF0301"/>
    <property type="match status" value="1"/>
</dbReference>